<evidence type="ECO:0000256" key="12">
    <source>
        <dbReference type="ARBA" id="ARBA00072995"/>
    </source>
</evidence>
<feature type="domain" description="TB" evidence="16">
    <location>
        <begin position="1710"/>
        <end position="1763"/>
    </location>
</feature>
<dbReference type="SMART" id="SM00181">
    <property type="entry name" value="EGF"/>
    <property type="match status" value="27"/>
</dbReference>
<feature type="region of interest" description="Disordered" evidence="14">
    <location>
        <begin position="1942"/>
        <end position="2106"/>
    </location>
</feature>
<dbReference type="EMBL" id="JAFBMS010000042">
    <property type="protein sequence ID" value="KAG9340535.1"/>
    <property type="molecule type" value="Genomic_DNA"/>
</dbReference>
<dbReference type="FunFam" id="2.10.25.10:FF:000475">
    <property type="entry name" value="latent-transforming growth factor beta-binding protein 1 isoform X3"/>
    <property type="match status" value="2"/>
</dbReference>
<dbReference type="InterPro" id="IPR049883">
    <property type="entry name" value="NOTCH1_EGF-like"/>
</dbReference>
<feature type="domain" description="EGF-like" evidence="15">
    <location>
        <begin position="1442"/>
        <end position="1479"/>
    </location>
</feature>
<dbReference type="InterPro" id="IPR017878">
    <property type="entry name" value="TB_dom"/>
</dbReference>
<evidence type="ECO:0000259" key="15">
    <source>
        <dbReference type="PROSITE" id="PS50026"/>
    </source>
</evidence>
<feature type="disulfide bond" evidence="13">
    <location>
        <begin position="130"/>
        <end position="140"/>
    </location>
</feature>
<sequence length="2216" mass="240746">MLNRRTARFLLRGVTFLVILALSVGFETTTIRHLSHTTAYGIQRVHRKTDSKYQRAPAVVQVHHAQWRATAKPRLKRKPLKLKYFGKGVKQGTNSTGVAVELNGPNVCGNRCCPGWTMALKTKKCTKPTCLPRCHNGAICRHPNTCFCRPGFHGLRCEFTSVTPVPALWVHPRPTIPPTSPITTATPLRINEVDTWASRIPPSSAPSSTPRSIPSSKPQLAVHWQPLTLKEAQSVLLKKALANGGKADKMTSLLFKHIEAERKKLLSPSMLGSQRSSVKTIHTQHGQYTIHITSETASNQTAGGGGGGRGGGARGAERIKVLFTPTICKVRCTQGRCTNFCERGNVTTLYSSTTSAEQGGRPPQGPGFRVFLCPMICRNGGICIQKDRCLCPPNFTGKFCHIPASGSSTNDIEKPPPSPSVVASQQVLANQQVLTHSEYLLPLQSQQNPQANGPSMVKVRVQHPPEATVKIHQVLKVGYGPTVREQSETVTWSAGLSGARNTMLPGERAEAPPPQIQAQTLRGDSTYTEASGFKYCFREVRNGQCSSPLPGLRSQETCCRGVGLAWGINECTLCPPNTAQKVISEDKGQCYRIVTSGACSLPILRNITKQICCCSRVGKAWGKNCEKCPYFGSDGFKEICPAGPGYHYSASAIKFNQRVLEQLGTGGATLTPERRPQQPLPTGTQTSQSTRPQQPSSSERLTPQLTPRKPETASRGPSSSATARPTRVHTPHQPQQTSTPRVERPPSTPVKPVQPPRPIPVVVTPRPAPRQEQRVCEANPQVCGAGRCVDLPGGKHTCVCNPGYQLNAQLARCQDVDECRRTPPPCDVNECLQTPRPCSSGQCENTPGSFRCKCPSGFRTNPQQTQCVCPTGYKFQGNTCTDVNECEDPLQCPGQECVNSPGSYRCVACKAGFGLLNGRCSDIDECRQNPSPCASGRCENTLGSYRCVCPTGYKLQGNTCTDVNECEDPLQCPGQECVNSQGSYRCITCRPGFGLLNGQCADINECEQTPRPCANGRCENTLGSYRCVCPTGYKVQGNTCTDINECEDPSRCPGQECVNSQGSFRCVACKPGFRLLNGQCSDIDECRQTPNRCSNGRCENTLGSYKCVCPTGYKFEGNTCTDVNECKDPLQCPGQECVNSPGSYRCVACKAGFGLLNGKCSDVDECKQTPSPCANGRCENTLGSYRCVCSSGYKLQGNTCTDVDECRQTPSPCANGRCENSAGSYRCVCSSGYKLQGNTCADVDECRQTPSLCANGRCENSAGSYRCVCSSGYKLQGNTCTDVDECRQTPSPCANGRCENSAGSYRCVCSSGFKLQGNTCTDVDECENALQCPGQECLNTAGSFSCVACKPGFGLQAGKCQDIDECRLIPRPCPNGRCENTPGSYRCECLSGFKLQDNTCTDIDECEDPLQCPGQECVNSEGSYICVPCRLGYTMRNRKCSDVDECQNPQTCGPESRCVNTDGSYRCECKAGFRATGPEGYRTSANGTRCVDVDECARPGVCQDGRCTNTEGSFQCQCRAGFTSNPEKTACLDVDECAESEGAVCGPQRCENSIGSYHCITICEPGYTVTSTGECMDNNECANETVCGEHAYCQNLIGTYQCMCDQGYESTSNGRGCVDENECETMQGVCGAARCENVEGSFLCECPGENEEFDLRTGRCLSRSRLGPQLFPGGSSSSTYSSSSSTSREPQLRPDSPAISLPPPQPGEVRECYYNTQVPGSCNVLAQNTTHQECCCTIGEGWGRGCQFSPCPTLGSAEYEALCPSGRGYVTTELGAFSYRDVDECKVFSPEVCKSGVCVNNIPGYSCYCSTGYYYDRILLECIDINECEQEDTCEGGVCVNTVGSHYCSCEAPLVLDDTQRRCVNSTGLTIDENLSFCWQHVTADMVCQSPLLDSQMTFTECCCLYGDAWGLECALCPARDSDEYEVLCNILRPPAFAPPFSGRYGPGTGPARRRGYGPPYGPETYPDAPPRGPDYFRPGYDDYPPPGGRRPGYGGRPLGPYGLRETPYIQTSPDRYYEEDFDPRFVPPESELGPPFPMADPLTEPAYGARPRPPTRVDPRSLSLAPLPENSPFDEEDDERGPPSEPWRAFLPREVPPYPEFPDGRGAGGVRREVFERRYESYEGLGAEECGILRGCENGRCIRVAEGYTCDCYDGYQLDMTSMACIDINECDEAEDPASLCSNGQCINTDGSYRCLCLRGYIMSRRPNHCIPARS</sequence>
<dbReference type="SUPFAM" id="SSF57581">
    <property type="entry name" value="TB module/8-cys domain"/>
    <property type="match status" value="4"/>
</dbReference>
<dbReference type="FunFam" id="2.10.25.10:FF:000017">
    <property type="entry name" value="latent-transforming growth factor beta-binding protein 4 isoform X1"/>
    <property type="match status" value="7"/>
</dbReference>
<feature type="disulfide bond" evidence="13">
    <location>
        <begin position="148"/>
        <end position="157"/>
    </location>
</feature>
<evidence type="ECO:0000256" key="3">
    <source>
        <dbReference type="ARBA" id="ARBA00022530"/>
    </source>
</evidence>
<dbReference type="PROSITE" id="PS01187">
    <property type="entry name" value="EGF_CA"/>
    <property type="match status" value="8"/>
</dbReference>
<evidence type="ECO:0000256" key="10">
    <source>
        <dbReference type="ARBA" id="ARBA00038081"/>
    </source>
</evidence>
<dbReference type="FunFam" id="2.10.25.10:FF:000024">
    <property type="entry name" value="Putative latent-transforming growth factor beta-binding protein 2"/>
    <property type="match status" value="1"/>
</dbReference>
<evidence type="ECO:0000256" key="4">
    <source>
        <dbReference type="ARBA" id="ARBA00022536"/>
    </source>
</evidence>
<evidence type="ECO:0000256" key="2">
    <source>
        <dbReference type="ARBA" id="ARBA00022525"/>
    </source>
</evidence>
<evidence type="ECO:0000256" key="6">
    <source>
        <dbReference type="ARBA" id="ARBA00022737"/>
    </source>
</evidence>
<dbReference type="Proteomes" id="UP000824540">
    <property type="component" value="Unassembled WGS sequence"/>
</dbReference>
<dbReference type="Pfam" id="PF12662">
    <property type="entry name" value="cEGF"/>
    <property type="match status" value="1"/>
</dbReference>
<dbReference type="InterPro" id="IPR052080">
    <property type="entry name" value="vWF_C/EGF_Fibrillin"/>
</dbReference>
<dbReference type="PANTHER" id="PTHR47333">
    <property type="entry name" value="VON WILLEBRAND FACTOR C AND EGF DOMAIN-CONTAINING PROTEIN"/>
    <property type="match status" value="1"/>
</dbReference>
<dbReference type="InterPro" id="IPR026823">
    <property type="entry name" value="cEGF"/>
</dbReference>
<feature type="domain" description="EGF-like" evidence="15">
    <location>
        <begin position="827"/>
        <end position="868"/>
    </location>
</feature>
<feature type="domain" description="TB" evidence="16">
    <location>
        <begin position="588"/>
        <end position="640"/>
    </location>
</feature>
<feature type="domain" description="TB" evidence="16">
    <location>
        <begin position="1876"/>
        <end position="1929"/>
    </location>
</feature>
<dbReference type="FunFam" id="3.90.290.10:FF:000004">
    <property type="entry name" value="latent-transforming growth factor beta-binding protein 1 isoform X1"/>
    <property type="match status" value="1"/>
</dbReference>
<keyword evidence="3" id="KW-0272">Extracellular matrix</keyword>
<dbReference type="Pfam" id="PF07645">
    <property type="entry name" value="EGF_CA"/>
    <property type="match status" value="23"/>
</dbReference>
<evidence type="ECO:0000259" key="16">
    <source>
        <dbReference type="PROSITE" id="PS51364"/>
    </source>
</evidence>
<feature type="disulfide bond" evidence="13">
    <location>
        <begin position="373"/>
        <end position="383"/>
    </location>
</feature>
<feature type="domain" description="EGF-like" evidence="15">
    <location>
        <begin position="1162"/>
        <end position="1201"/>
    </location>
</feature>
<evidence type="ECO:0000256" key="8">
    <source>
        <dbReference type="ARBA" id="ARBA00023180"/>
    </source>
</evidence>
<dbReference type="PANTHER" id="PTHR47333:SF4">
    <property type="entry name" value="EGF-LIKE DOMAIN-CONTAINING PROTEIN"/>
    <property type="match status" value="1"/>
</dbReference>
<keyword evidence="9" id="KW-0340">Growth factor binding</keyword>
<dbReference type="Gene3D" id="2.10.25.10">
    <property type="entry name" value="Laminin"/>
    <property type="match status" value="27"/>
</dbReference>
<proteinExistence type="inferred from homology"/>
<feature type="domain" description="EGF-like" evidence="15">
    <location>
        <begin position="126"/>
        <end position="158"/>
    </location>
</feature>
<dbReference type="GO" id="GO:0019838">
    <property type="term" value="F:growth factor binding"/>
    <property type="evidence" value="ECO:0007669"/>
    <property type="project" value="UniProtKB-KW"/>
</dbReference>
<evidence type="ECO:0000256" key="9">
    <source>
        <dbReference type="ARBA" id="ARBA00023183"/>
    </source>
</evidence>
<dbReference type="InterPro" id="IPR036773">
    <property type="entry name" value="TB_dom_sf"/>
</dbReference>
<evidence type="ECO:0000256" key="1">
    <source>
        <dbReference type="ARBA" id="ARBA00004498"/>
    </source>
</evidence>
<feature type="domain" description="EGF-like" evidence="15">
    <location>
        <begin position="772"/>
        <end position="814"/>
    </location>
</feature>
<feature type="compositionally biased region" description="Low complexity" evidence="14">
    <location>
        <begin position="1675"/>
        <end position="1687"/>
    </location>
</feature>
<feature type="domain" description="EGF-like" evidence="15">
    <location>
        <begin position="369"/>
        <end position="401"/>
    </location>
</feature>
<evidence type="ECO:0000313" key="18">
    <source>
        <dbReference type="Proteomes" id="UP000824540"/>
    </source>
</evidence>
<dbReference type="FunFam" id="2.10.25.10:FF:000115">
    <property type="entry name" value="latent-transforming growth factor beta-binding protein 4 isoform X2"/>
    <property type="match status" value="1"/>
</dbReference>
<feature type="region of interest" description="Disordered" evidence="14">
    <location>
        <begin position="200"/>
        <end position="219"/>
    </location>
</feature>
<dbReference type="PROSITE" id="PS01186">
    <property type="entry name" value="EGF_2"/>
    <property type="match status" value="13"/>
</dbReference>
<feature type="domain" description="EGF-like" evidence="15">
    <location>
        <begin position="1242"/>
        <end position="1281"/>
    </location>
</feature>
<dbReference type="SUPFAM" id="SSF57184">
    <property type="entry name" value="Growth factor receptor domain"/>
    <property type="match status" value="7"/>
</dbReference>
<feature type="disulfide bond" evidence="13">
    <location>
        <begin position="391"/>
        <end position="400"/>
    </location>
</feature>
<dbReference type="FunFam" id="2.10.25.10:FF:000038">
    <property type="entry name" value="Fibrillin 2"/>
    <property type="match status" value="1"/>
</dbReference>
<dbReference type="PROSITE" id="PS50026">
    <property type="entry name" value="EGF_3"/>
    <property type="match status" value="16"/>
</dbReference>
<dbReference type="SUPFAM" id="SSF57196">
    <property type="entry name" value="EGF/Laminin"/>
    <property type="match status" value="8"/>
</dbReference>
<feature type="domain" description="EGF-like" evidence="15">
    <location>
        <begin position="1002"/>
        <end position="1041"/>
    </location>
</feature>
<dbReference type="Pfam" id="PF00683">
    <property type="entry name" value="TB"/>
    <property type="match status" value="4"/>
</dbReference>
<dbReference type="InterPro" id="IPR000742">
    <property type="entry name" value="EGF"/>
</dbReference>
<dbReference type="InterPro" id="IPR009030">
    <property type="entry name" value="Growth_fac_rcpt_cys_sf"/>
</dbReference>
<keyword evidence="18" id="KW-1185">Reference proteome</keyword>
<dbReference type="PIRSF" id="PIRSF036312">
    <property type="entry name" value="Fibrillin"/>
    <property type="match status" value="1"/>
</dbReference>
<keyword evidence="4 13" id="KW-0245">EGF-like domain</keyword>
<dbReference type="CDD" id="cd00054">
    <property type="entry name" value="EGF_CA"/>
    <property type="match status" value="17"/>
</dbReference>
<feature type="domain" description="EGF-like" evidence="15">
    <location>
        <begin position="1282"/>
        <end position="1321"/>
    </location>
</feature>
<protein>
    <recommendedName>
        <fullName evidence="12">Latent-transforming growth factor beta-binding protein 4</fullName>
    </recommendedName>
</protein>
<dbReference type="PROSITE" id="PS00022">
    <property type="entry name" value="EGF_1"/>
    <property type="match status" value="2"/>
</dbReference>
<dbReference type="PROSITE" id="PS51364">
    <property type="entry name" value="TB"/>
    <property type="match status" value="4"/>
</dbReference>
<keyword evidence="5" id="KW-0732">Signal</keyword>
<evidence type="ECO:0000313" key="17">
    <source>
        <dbReference type="EMBL" id="KAG9340535.1"/>
    </source>
</evidence>
<dbReference type="Gene3D" id="3.90.290.10">
    <property type="entry name" value="TGF-beta binding (TB) domain"/>
    <property type="match status" value="4"/>
</dbReference>
<keyword evidence="2" id="KW-0964">Secreted</keyword>
<dbReference type="PROSITE" id="PS00010">
    <property type="entry name" value="ASX_HYDROXYL"/>
    <property type="match status" value="14"/>
</dbReference>
<keyword evidence="8" id="KW-0325">Glycoprotein</keyword>
<comment type="subcellular location">
    <subcellularLocation>
        <location evidence="1">Secreted</location>
        <location evidence="1">Extracellular space</location>
        <location evidence="1">Extracellular matrix</location>
    </subcellularLocation>
</comment>
<feature type="domain" description="TB" evidence="16">
    <location>
        <begin position="534"/>
        <end position="576"/>
    </location>
</feature>
<feature type="compositionally biased region" description="Low complexity" evidence="14">
    <location>
        <begin position="200"/>
        <end position="216"/>
    </location>
</feature>
<feature type="domain" description="EGF-like" evidence="15">
    <location>
        <begin position="2168"/>
        <end position="2212"/>
    </location>
</feature>
<comment type="caution">
    <text evidence="13">Lacks conserved residue(s) required for the propagation of feature annotation.</text>
</comment>
<evidence type="ECO:0000256" key="5">
    <source>
        <dbReference type="ARBA" id="ARBA00022729"/>
    </source>
</evidence>
<evidence type="ECO:0000256" key="7">
    <source>
        <dbReference type="ARBA" id="ARBA00023157"/>
    </source>
</evidence>
<name>A0A8T2NJE7_9TELE</name>
<dbReference type="InterPro" id="IPR018097">
    <property type="entry name" value="EGF_Ca-bd_CS"/>
</dbReference>
<dbReference type="FunFam" id="2.10.25.10:FF:000046">
    <property type="entry name" value="Latent-transforming growth factor beta-binding protein 1 isoform x2"/>
    <property type="match status" value="1"/>
</dbReference>
<feature type="region of interest" description="Disordered" evidence="14">
    <location>
        <begin position="667"/>
        <end position="769"/>
    </location>
</feature>
<dbReference type="FunFam" id="2.10.25.10:FF:000005">
    <property type="entry name" value="Fibrillin 2"/>
    <property type="match status" value="4"/>
</dbReference>
<evidence type="ECO:0000256" key="11">
    <source>
        <dbReference type="ARBA" id="ARBA00064273"/>
    </source>
</evidence>
<feature type="domain" description="EGF-like" evidence="15">
    <location>
        <begin position="1577"/>
        <end position="1618"/>
    </location>
</feature>
<evidence type="ECO:0000256" key="14">
    <source>
        <dbReference type="SAM" id="MobiDB-lite"/>
    </source>
</evidence>
<dbReference type="FunFam" id="2.10.25.10:FF:000056">
    <property type="entry name" value="Latent-transforming growth factor beta-binding protein 3 isoform 2"/>
    <property type="match status" value="1"/>
</dbReference>
<feature type="domain" description="EGF-like" evidence="15">
    <location>
        <begin position="922"/>
        <end position="961"/>
    </location>
</feature>
<feature type="region of interest" description="Disordered" evidence="14">
    <location>
        <begin position="294"/>
        <end position="313"/>
    </location>
</feature>
<organism evidence="17 18">
    <name type="scientific">Albula glossodonta</name>
    <name type="common">roundjaw bonefish</name>
    <dbReference type="NCBI Taxonomy" id="121402"/>
    <lineage>
        <taxon>Eukaryota</taxon>
        <taxon>Metazoa</taxon>
        <taxon>Chordata</taxon>
        <taxon>Craniata</taxon>
        <taxon>Vertebrata</taxon>
        <taxon>Euteleostomi</taxon>
        <taxon>Actinopterygii</taxon>
        <taxon>Neopterygii</taxon>
        <taxon>Teleostei</taxon>
        <taxon>Albuliformes</taxon>
        <taxon>Albulidae</taxon>
        <taxon>Albula</taxon>
    </lineage>
</organism>
<feature type="region of interest" description="Disordered" evidence="14">
    <location>
        <begin position="1670"/>
        <end position="1701"/>
    </location>
</feature>
<feature type="compositionally biased region" description="Low complexity" evidence="14">
    <location>
        <begin position="681"/>
        <end position="698"/>
    </location>
</feature>
<feature type="compositionally biased region" description="Pro residues" evidence="14">
    <location>
        <begin position="746"/>
        <end position="759"/>
    </location>
</feature>
<dbReference type="SMART" id="SM00179">
    <property type="entry name" value="EGF_CA"/>
    <property type="match status" value="25"/>
</dbReference>
<keyword evidence="6" id="KW-0677">Repeat</keyword>
<feature type="domain" description="EGF-like" evidence="15">
    <location>
        <begin position="1362"/>
        <end position="1401"/>
    </location>
</feature>
<feature type="compositionally biased region" description="Gly residues" evidence="14">
    <location>
        <begin position="302"/>
        <end position="313"/>
    </location>
</feature>
<evidence type="ECO:0000256" key="13">
    <source>
        <dbReference type="PROSITE-ProRule" id="PRU00076"/>
    </source>
</evidence>
<dbReference type="GO" id="GO:0030855">
    <property type="term" value="P:epithelial cell differentiation"/>
    <property type="evidence" value="ECO:0007669"/>
    <property type="project" value="UniProtKB-ARBA"/>
</dbReference>
<dbReference type="GO" id="GO:0071944">
    <property type="term" value="C:cell periphery"/>
    <property type="evidence" value="ECO:0007669"/>
    <property type="project" value="UniProtKB-ARBA"/>
</dbReference>
<feature type="domain" description="EGF-like" evidence="15">
    <location>
        <begin position="1202"/>
        <end position="1241"/>
    </location>
</feature>
<dbReference type="GO" id="GO:0005509">
    <property type="term" value="F:calcium ion binding"/>
    <property type="evidence" value="ECO:0007669"/>
    <property type="project" value="InterPro"/>
</dbReference>
<dbReference type="InterPro" id="IPR000152">
    <property type="entry name" value="EGF-type_Asp/Asn_hydroxyl_site"/>
</dbReference>
<gene>
    <name evidence="17" type="ORF">JZ751_021355</name>
</gene>
<dbReference type="FunFam" id="3.90.290.10:FF:000001">
    <property type="entry name" value="Latent-transforming growth factor beta-binding protein 3 isoform 1"/>
    <property type="match status" value="1"/>
</dbReference>
<accession>A0A8T2NJE7</accession>
<comment type="similarity">
    <text evidence="10">Belongs to the LTBP family.</text>
</comment>
<feature type="domain" description="EGF-like" evidence="15">
    <location>
        <begin position="1492"/>
        <end position="1527"/>
    </location>
</feature>
<dbReference type="InterPro" id="IPR001881">
    <property type="entry name" value="EGF-like_Ca-bd_dom"/>
</dbReference>
<feature type="compositionally biased region" description="Low complexity" evidence="14">
    <location>
        <begin position="1974"/>
        <end position="1983"/>
    </location>
</feature>
<keyword evidence="7 13" id="KW-1015">Disulfide bond</keyword>
<comment type="subunit">
    <text evidence="11">Forms part of the large latent transforming growth factor beta precursor complex; removal is essential for activation of complex. Interacts with LTBP1 and TGFB1. Interacts with EFEMP2; this interaction promotes fibrillar deposition of EFEMP2.</text>
</comment>
<dbReference type="OrthoDB" id="10045365at2759"/>
<comment type="caution">
    <text evidence="17">The sequence shown here is derived from an EMBL/GenBank/DDBJ whole genome shotgun (WGS) entry which is preliminary data.</text>
</comment>
<feature type="domain" description="EGF-like" evidence="15">
    <location>
        <begin position="1082"/>
        <end position="1121"/>
    </location>
</feature>
<reference evidence="17" key="1">
    <citation type="thesis" date="2021" institute="BYU ScholarsArchive" country="Provo, UT, USA">
        <title>Applications of and Algorithms for Genome Assembly and Genomic Analyses with an Emphasis on Marine Teleosts.</title>
        <authorList>
            <person name="Pickett B.D."/>
        </authorList>
    </citation>
    <scope>NUCLEOTIDE SEQUENCE</scope>
    <source>
        <strain evidence="17">HI-2016</strain>
    </source>
</reference>